<dbReference type="SUPFAM" id="SSF54060">
    <property type="entry name" value="His-Me finger endonucleases"/>
    <property type="match status" value="1"/>
</dbReference>
<reference evidence="2 3" key="1">
    <citation type="submission" date="2020-04" db="EMBL/GenBank/DDBJ databases">
        <title>MicrobeNet Type strains.</title>
        <authorList>
            <person name="Nicholson A.C."/>
        </authorList>
    </citation>
    <scope>NUCLEOTIDE SEQUENCE [LARGE SCALE GENOMIC DNA]</scope>
    <source>
        <strain evidence="2 3">JCM 3332</strain>
    </source>
</reference>
<dbReference type="RefSeq" id="WP_062979903.1">
    <property type="nucleotide sequence ID" value="NZ_JAAXOT010000022.1"/>
</dbReference>
<organism evidence="2 3">
    <name type="scientific">Nocardia flavorosea</name>
    <dbReference type="NCBI Taxonomy" id="53429"/>
    <lineage>
        <taxon>Bacteria</taxon>
        <taxon>Bacillati</taxon>
        <taxon>Actinomycetota</taxon>
        <taxon>Actinomycetes</taxon>
        <taxon>Mycobacteriales</taxon>
        <taxon>Nocardiaceae</taxon>
        <taxon>Nocardia</taxon>
    </lineage>
</organism>
<protein>
    <submittedName>
        <fullName evidence="2">HNH endonuclease</fullName>
    </submittedName>
</protein>
<comment type="caution">
    <text evidence="2">The sequence shown here is derived from an EMBL/GenBank/DDBJ whole genome shotgun (WGS) entry which is preliminary data.</text>
</comment>
<keyword evidence="2" id="KW-0255">Endonuclease</keyword>
<accession>A0A846YRP1</accession>
<dbReference type="Proteomes" id="UP000570678">
    <property type="component" value="Unassembled WGS sequence"/>
</dbReference>
<feature type="domain" description="HNH nuclease" evidence="1">
    <location>
        <begin position="43"/>
        <end position="85"/>
    </location>
</feature>
<dbReference type="InterPro" id="IPR003615">
    <property type="entry name" value="HNH_nuc"/>
</dbReference>
<name>A0A846YRP1_9NOCA</name>
<gene>
    <name evidence="2" type="ORF">HGA15_30245</name>
</gene>
<evidence type="ECO:0000313" key="3">
    <source>
        <dbReference type="Proteomes" id="UP000570678"/>
    </source>
</evidence>
<dbReference type="InterPro" id="IPR044930">
    <property type="entry name" value="Homing_endonuclease_His-Me"/>
</dbReference>
<sequence>MWRVDPDLSPDECWIWRGARGGTKKRTGIGYGKFTVNGRQYDAHRVSWEIHNGQPVPPGMQVLHSCDNPLCVNPKHLSIGSNRDNVDDMVSKMRQTYGERNPQSVLTDEAVRDIRSSSASDAALAVKYGVGKSCIADARYGRTWRHIA</sequence>
<dbReference type="Gene3D" id="3.90.75.10">
    <property type="entry name" value="Homing Intron 3 (I-ppo) Encoded Endonuclease, Chain A"/>
    <property type="match status" value="1"/>
</dbReference>
<dbReference type="EMBL" id="JAAXOT010000022">
    <property type="protein sequence ID" value="NKY60341.1"/>
    <property type="molecule type" value="Genomic_DNA"/>
</dbReference>
<dbReference type="Pfam" id="PF13392">
    <property type="entry name" value="HNH_3"/>
    <property type="match status" value="1"/>
</dbReference>
<evidence type="ECO:0000259" key="1">
    <source>
        <dbReference type="Pfam" id="PF13392"/>
    </source>
</evidence>
<dbReference type="AlphaFoldDB" id="A0A846YRP1"/>
<keyword evidence="2" id="KW-0540">Nuclease</keyword>
<dbReference type="InterPro" id="IPR044925">
    <property type="entry name" value="His-Me_finger_sf"/>
</dbReference>
<keyword evidence="2" id="KW-0378">Hydrolase</keyword>
<proteinExistence type="predicted"/>
<evidence type="ECO:0000313" key="2">
    <source>
        <dbReference type="EMBL" id="NKY60341.1"/>
    </source>
</evidence>
<keyword evidence="3" id="KW-1185">Reference proteome</keyword>
<dbReference type="GO" id="GO:0004519">
    <property type="term" value="F:endonuclease activity"/>
    <property type="evidence" value="ECO:0007669"/>
    <property type="project" value="UniProtKB-KW"/>
</dbReference>